<protein>
    <submittedName>
        <fullName evidence="1">Uncharacterized protein</fullName>
    </submittedName>
</protein>
<reference evidence="2" key="1">
    <citation type="submission" date="2017-09" db="EMBL/GenBank/DDBJ databases">
        <title>Depth-based differentiation of microbial function through sediment-hosted aquifers and enrichment of novel symbionts in the deep terrestrial subsurface.</title>
        <authorList>
            <person name="Probst A.J."/>
            <person name="Ladd B."/>
            <person name="Jarett J.K."/>
            <person name="Geller-Mcgrath D.E."/>
            <person name="Sieber C.M.K."/>
            <person name="Emerson J.B."/>
            <person name="Anantharaman K."/>
            <person name="Thomas B.C."/>
            <person name="Malmstrom R."/>
            <person name="Stieglmeier M."/>
            <person name="Klingl A."/>
            <person name="Woyke T."/>
            <person name="Ryan C.M."/>
            <person name="Banfield J.F."/>
        </authorList>
    </citation>
    <scope>NUCLEOTIDE SEQUENCE [LARGE SCALE GENOMIC DNA]</scope>
</reference>
<proteinExistence type="predicted"/>
<evidence type="ECO:0000313" key="1">
    <source>
        <dbReference type="EMBL" id="PIZ65501.1"/>
    </source>
</evidence>
<dbReference type="EMBL" id="PFOD01000047">
    <property type="protein sequence ID" value="PIZ65501.1"/>
    <property type="molecule type" value="Genomic_DNA"/>
</dbReference>
<dbReference type="Proteomes" id="UP000230027">
    <property type="component" value="Unassembled WGS sequence"/>
</dbReference>
<comment type="caution">
    <text evidence="1">The sequence shown here is derived from an EMBL/GenBank/DDBJ whole genome shotgun (WGS) entry which is preliminary data.</text>
</comment>
<dbReference type="Pfam" id="PF21850">
    <property type="entry name" value="DUF6909"/>
    <property type="match status" value="1"/>
</dbReference>
<organism evidence="1 2">
    <name type="scientific">Candidatus Roizmanbacteria bacterium CG_4_10_14_0_2_um_filter_36_9</name>
    <dbReference type="NCBI Taxonomy" id="1974823"/>
    <lineage>
        <taxon>Bacteria</taxon>
        <taxon>Candidatus Roizmaniibacteriota</taxon>
    </lineage>
</organism>
<name>A0A2M7U4D1_9BACT</name>
<evidence type="ECO:0000313" key="2">
    <source>
        <dbReference type="Proteomes" id="UP000230027"/>
    </source>
</evidence>
<accession>A0A2M7U4D1</accession>
<dbReference type="InterPro" id="IPR054204">
    <property type="entry name" value="DUF6909"/>
</dbReference>
<sequence length="551" mass="63554">MKDINSKTTTFIKAYRSFLRDEGTMPIDQIVRLYKQMSPALHKYADSSDIDIQALVYATLRLPKSIPEICDIFMAQIGESFVREGLKIELWDEVAAPARRRKMYFDGKDKLAVFINSVTDLDDMIGLLSAYEIEWNKIHHKLRLFSSEINQDSLEKVREFLEINPDDWNRIIRVWTIDADAILKKIKANEVHFYARLVRGNYVDYKKAAQKWLENIVENTSYKNLKSRPLYFVSSNIHSLVNNMTGWVNDREEALISFLRENKMLQLLKYWEKIQTGKYPGSRENFLWYILKKYESINRGVREEREEFELNLGIDYIEAKHYLDINAQVFSLKDIGKTSLRSKLGIELLDRVDSEALVLNIDYPLGSGAYMVLSAILQNVSNLKGIYILGKASFLHGSLGDIGLPNEVFDTSSENKFIFNNAFSKEYFEEFESGSVLTNQKVVSTKGTLLHSEDAIREYFLNDYAIIEMEDGPYLNAIYETTHFDRYPKGQTATLLKTPIDIGIIHYASDTPYTKAITLGTRNLGYEGVEATYVSSLAILRRILEMELRGD</sequence>
<gene>
    <name evidence="1" type="ORF">COY14_02220</name>
</gene>
<dbReference type="AlphaFoldDB" id="A0A2M7U4D1"/>